<accession>B1A0L0</accession>
<evidence type="ECO:0000313" key="1">
    <source>
        <dbReference type="EMBL" id="ACA21509.1"/>
    </source>
</evidence>
<sequence>MIDLTSFKDLQNVPVGEFFDKPTTLTPGQVEASANLWTSADGLTHIGVWECTPGHCQTKRG</sequence>
<reference evidence="1" key="2">
    <citation type="submission" date="2008-01" db="EMBL/GenBank/DDBJ databases">
        <title>Distribution of phosphonoacetate hydrolase genes in marine bacteria.</title>
        <authorList>
            <person name="Gilbert J.A."/>
            <person name="Thomas S."/>
            <person name="Cooley N.A."/>
            <person name="McGrath J.W."/>
            <person name="Joint I."/>
            <person name="Quinn J.P."/>
        </authorList>
    </citation>
    <scope>NUCLEOTIDE SEQUENCE</scope>
</reference>
<reference evidence="1" key="1">
    <citation type="journal article" date="2008" name="Environ. Microbiol.">
        <title>Potential for phosphonoacetate utilization by marine bacteria in temperate coastal waters.</title>
        <authorList>
            <person name="Gilbert J.A."/>
            <person name="Thomas S."/>
            <person name="Cooley N.A."/>
            <person name="Kulakova A."/>
            <person name="Field D."/>
            <person name="Booth T."/>
            <person name="McGrath J.W."/>
            <person name="Quinn J.P."/>
            <person name="Joint I."/>
        </authorList>
    </citation>
    <scope>NUCLEOTIDE SEQUENCE</scope>
</reference>
<protein>
    <submittedName>
        <fullName evidence="1">Uncharacterized protein</fullName>
    </submittedName>
</protein>
<proteinExistence type="predicted"/>
<name>B1A0L0_UNCXX</name>
<organism evidence="1">
    <name type="scientific">marine bacterium 01-004080</name>
    <dbReference type="NCBI Taxonomy" id="502026"/>
    <lineage>
        <taxon>Bacteria</taxon>
    </lineage>
</organism>
<dbReference type="AlphaFoldDB" id="B1A0L0"/>
<dbReference type="EMBL" id="EU410956">
    <property type="protein sequence ID" value="ACA21509.1"/>
    <property type="molecule type" value="Genomic_DNA"/>
</dbReference>